<evidence type="ECO:0000256" key="4">
    <source>
        <dbReference type="PROSITE-ProRule" id="PRU00335"/>
    </source>
</evidence>
<gene>
    <name evidence="7" type="ORF">F0L68_24475</name>
</gene>
<dbReference type="InterPro" id="IPR001647">
    <property type="entry name" value="HTH_TetR"/>
</dbReference>
<evidence type="ECO:0000256" key="3">
    <source>
        <dbReference type="ARBA" id="ARBA00023163"/>
    </source>
</evidence>
<dbReference type="GO" id="GO:0000976">
    <property type="term" value="F:transcription cis-regulatory region binding"/>
    <property type="evidence" value="ECO:0007669"/>
    <property type="project" value="TreeGrafter"/>
</dbReference>
<evidence type="ECO:0000256" key="5">
    <source>
        <dbReference type="SAM" id="MobiDB-lite"/>
    </source>
</evidence>
<dbReference type="Proteomes" id="UP000323454">
    <property type="component" value="Unassembled WGS sequence"/>
</dbReference>
<dbReference type="SUPFAM" id="SSF46689">
    <property type="entry name" value="Homeodomain-like"/>
    <property type="match status" value="1"/>
</dbReference>
<dbReference type="Pfam" id="PF21597">
    <property type="entry name" value="TetR_C_43"/>
    <property type="match status" value="1"/>
</dbReference>
<protein>
    <submittedName>
        <fullName evidence="7">TetR/AcrR family transcriptional regulator</fullName>
    </submittedName>
</protein>
<evidence type="ECO:0000259" key="6">
    <source>
        <dbReference type="PROSITE" id="PS50977"/>
    </source>
</evidence>
<accession>A0A5B2X4Z6</accession>
<dbReference type="PRINTS" id="PR00455">
    <property type="entry name" value="HTHTETR"/>
</dbReference>
<dbReference type="PROSITE" id="PS50977">
    <property type="entry name" value="HTH_TETR_2"/>
    <property type="match status" value="1"/>
</dbReference>
<feature type="domain" description="HTH tetR-type" evidence="6">
    <location>
        <begin position="16"/>
        <end position="75"/>
    </location>
</feature>
<sequence>MAPSTEPTRPLRSDAQRNRELLLGAARELFAERGIDVAMADIARHAGVSNGTLYNRFPTRTDLIEAVFLDRLERIVDLAGQALAVADPWQGFASYLIGVCELQADDRGFNEVAARNLADSPAARNLRAAALTGVTELLTRGARAGVLRADVTVEDLAFVIWGISRTVEITAGTAPRAWRRHLALAMDGFRAEGAHPLPEPPLPPGGVHPAPPKEN</sequence>
<feature type="DNA-binding region" description="H-T-H motif" evidence="4">
    <location>
        <begin position="38"/>
        <end position="57"/>
    </location>
</feature>
<reference evidence="7 8" key="2">
    <citation type="submission" date="2019-09" db="EMBL/GenBank/DDBJ databases">
        <authorList>
            <person name="Jin C."/>
        </authorList>
    </citation>
    <scope>NUCLEOTIDE SEQUENCE [LARGE SCALE GENOMIC DNA]</scope>
    <source>
        <strain evidence="7 8">AN110305</strain>
    </source>
</reference>
<evidence type="ECO:0000313" key="7">
    <source>
        <dbReference type="EMBL" id="KAA2258132.1"/>
    </source>
</evidence>
<keyword evidence="1" id="KW-0805">Transcription regulation</keyword>
<dbReference type="Pfam" id="PF00440">
    <property type="entry name" value="TetR_N"/>
    <property type="match status" value="1"/>
</dbReference>
<organism evidence="7 8">
    <name type="scientific">Solihabitans fulvus</name>
    <dbReference type="NCBI Taxonomy" id="1892852"/>
    <lineage>
        <taxon>Bacteria</taxon>
        <taxon>Bacillati</taxon>
        <taxon>Actinomycetota</taxon>
        <taxon>Actinomycetes</taxon>
        <taxon>Pseudonocardiales</taxon>
        <taxon>Pseudonocardiaceae</taxon>
        <taxon>Solihabitans</taxon>
    </lineage>
</organism>
<evidence type="ECO:0000256" key="2">
    <source>
        <dbReference type="ARBA" id="ARBA00023125"/>
    </source>
</evidence>
<reference evidence="7 8" key="1">
    <citation type="submission" date="2019-09" db="EMBL/GenBank/DDBJ databases">
        <title>Goodfellowia gen. nov., a new genus of the Pseudonocardineae related to Actinoalloteichus, containing Goodfellowia coeruleoviolacea gen. nov., comb. nov. gen. nov., comb. nov.</title>
        <authorList>
            <person name="Labeda D."/>
        </authorList>
    </citation>
    <scope>NUCLEOTIDE SEQUENCE [LARGE SCALE GENOMIC DNA]</scope>
    <source>
        <strain evidence="7 8">AN110305</strain>
    </source>
</reference>
<feature type="region of interest" description="Disordered" evidence="5">
    <location>
        <begin position="193"/>
        <end position="215"/>
    </location>
</feature>
<feature type="compositionally biased region" description="Pro residues" evidence="5">
    <location>
        <begin position="197"/>
        <end position="215"/>
    </location>
</feature>
<keyword evidence="8" id="KW-1185">Reference proteome</keyword>
<dbReference type="PANTHER" id="PTHR30055:SF234">
    <property type="entry name" value="HTH-TYPE TRANSCRIPTIONAL REGULATOR BETI"/>
    <property type="match status" value="1"/>
</dbReference>
<dbReference type="InterPro" id="IPR009057">
    <property type="entry name" value="Homeodomain-like_sf"/>
</dbReference>
<dbReference type="InterPro" id="IPR049445">
    <property type="entry name" value="TetR_SbtR-like_C"/>
</dbReference>
<proteinExistence type="predicted"/>
<dbReference type="AlphaFoldDB" id="A0A5B2X4Z6"/>
<dbReference type="OrthoDB" id="9795011at2"/>
<keyword evidence="3" id="KW-0804">Transcription</keyword>
<dbReference type="GO" id="GO:0003700">
    <property type="term" value="F:DNA-binding transcription factor activity"/>
    <property type="evidence" value="ECO:0007669"/>
    <property type="project" value="TreeGrafter"/>
</dbReference>
<dbReference type="InterPro" id="IPR036271">
    <property type="entry name" value="Tet_transcr_reg_TetR-rel_C_sf"/>
</dbReference>
<dbReference type="Gene3D" id="1.10.357.10">
    <property type="entry name" value="Tetracycline Repressor, domain 2"/>
    <property type="match status" value="1"/>
</dbReference>
<evidence type="ECO:0000313" key="8">
    <source>
        <dbReference type="Proteomes" id="UP000323454"/>
    </source>
</evidence>
<comment type="caution">
    <text evidence="7">The sequence shown here is derived from an EMBL/GenBank/DDBJ whole genome shotgun (WGS) entry which is preliminary data.</text>
</comment>
<dbReference type="InterPro" id="IPR050109">
    <property type="entry name" value="HTH-type_TetR-like_transc_reg"/>
</dbReference>
<name>A0A5B2X4Z6_9PSEU</name>
<keyword evidence="2 4" id="KW-0238">DNA-binding</keyword>
<dbReference type="SUPFAM" id="SSF48498">
    <property type="entry name" value="Tetracyclin repressor-like, C-terminal domain"/>
    <property type="match status" value="1"/>
</dbReference>
<dbReference type="PANTHER" id="PTHR30055">
    <property type="entry name" value="HTH-TYPE TRANSCRIPTIONAL REGULATOR RUTR"/>
    <property type="match status" value="1"/>
</dbReference>
<dbReference type="EMBL" id="VUOB01000042">
    <property type="protein sequence ID" value="KAA2258132.1"/>
    <property type="molecule type" value="Genomic_DNA"/>
</dbReference>
<dbReference type="RefSeq" id="WP_149852132.1">
    <property type="nucleotide sequence ID" value="NZ_VUOB01000042.1"/>
</dbReference>
<evidence type="ECO:0000256" key="1">
    <source>
        <dbReference type="ARBA" id="ARBA00023015"/>
    </source>
</evidence>